<dbReference type="GO" id="GO:0008270">
    <property type="term" value="F:zinc ion binding"/>
    <property type="evidence" value="ECO:0007669"/>
    <property type="project" value="UniProtKB-KW"/>
</dbReference>
<keyword evidence="1" id="KW-0479">Metal-binding</keyword>
<dbReference type="Pfam" id="PF01363">
    <property type="entry name" value="FYVE"/>
    <property type="match status" value="1"/>
</dbReference>
<dbReference type="PANTHER" id="PTHR13510">
    <property type="entry name" value="FYVE-FINGER-CONTAINING RAB5 EFFECTOR PROTEIN RABENOSYN-5-RELATED"/>
    <property type="match status" value="1"/>
</dbReference>
<evidence type="ECO:0000313" key="7">
    <source>
        <dbReference type="EMBL" id="KAF0723578.1"/>
    </source>
</evidence>
<dbReference type="PANTHER" id="PTHR13510:SF44">
    <property type="entry name" value="RABENOSYN-5"/>
    <property type="match status" value="1"/>
</dbReference>
<evidence type="ECO:0000313" key="8">
    <source>
        <dbReference type="Proteomes" id="UP000481153"/>
    </source>
</evidence>
<feature type="region of interest" description="Disordered" evidence="5">
    <location>
        <begin position="379"/>
        <end position="435"/>
    </location>
</feature>
<sequence length="559" mass="63973">MGLKKVLPLPDGFFRTPPLSDLERYQQIRYGQKALFEFVEKTRLRGGPISWVFDHEIKGVMVYRGKDFTLPAGHEAVYLNVTEVQGTLDEAAYMMSAGEDGSRDYCTTYYKDTVVDLKTLYSIATPTAEHPHNSIAIKWRALTTNTPLFKFRDMVFMEYCDDFTIDGLQGFGRCMTSIDLGHVVPDLEKSLGIVRCHMWNGGDIFVKSERKEGYLTAFRIYQQDIKGVFPPWIVTHLSKGLVSKCMTTLEDSFRHERVLALEATNGFLPEYAMVPKDRRTNCTLCMHKFNAVNRKTNCYKCGEVLCKKCNMQWAIETGRRVGRQRPVKRMVRVCTSCSSNVSVRRMLHSTFSSETAGTDDESVKDSRYDEYDIESAMNRRAGPKGVKAHEYSRLVIGGQPRPGNRGTSTSSGSSRDSKEKICFTPASSTSSPSVIMMDINNPEDSASPRRLLQLYNHLKTLNLEDRFTDRTAPCQAERPVQEECSADSAECPTYQAERPPYHAERPPYQAERPMYQADRRAYEADRPIYQMKTQTYQAEHPAYQVERPTHQVDRRHYYQ</sequence>
<dbReference type="InterPro" id="IPR000306">
    <property type="entry name" value="Znf_FYVE"/>
</dbReference>
<dbReference type="SUPFAM" id="SSF55961">
    <property type="entry name" value="Bet v1-like"/>
    <property type="match status" value="1"/>
</dbReference>
<dbReference type="InterPro" id="IPR011011">
    <property type="entry name" value="Znf_FYVE_PHD"/>
</dbReference>
<feature type="region of interest" description="Disordered" evidence="5">
    <location>
        <begin position="535"/>
        <end position="559"/>
    </location>
</feature>
<evidence type="ECO:0000256" key="2">
    <source>
        <dbReference type="ARBA" id="ARBA00022771"/>
    </source>
</evidence>
<keyword evidence="8" id="KW-1185">Reference proteome</keyword>
<feature type="compositionally biased region" description="Basic and acidic residues" evidence="5">
    <location>
        <begin position="547"/>
        <end position="559"/>
    </location>
</feature>
<feature type="domain" description="FYVE-type" evidence="6">
    <location>
        <begin position="276"/>
        <end position="342"/>
    </location>
</feature>
<name>A0A6G0WBA2_9STRA</name>
<dbReference type="EMBL" id="VJMJ01000301">
    <property type="protein sequence ID" value="KAF0723578.1"/>
    <property type="molecule type" value="Genomic_DNA"/>
</dbReference>
<dbReference type="VEuPathDB" id="FungiDB:AeMF1_019875"/>
<gene>
    <name evidence="7" type="ORF">Ae201684_017545</name>
</gene>
<dbReference type="AlphaFoldDB" id="A0A6G0WBA2"/>
<proteinExistence type="predicted"/>
<evidence type="ECO:0000256" key="3">
    <source>
        <dbReference type="ARBA" id="ARBA00022833"/>
    </source>
</evidence>
<evidence type="ECO:0000259" key="6">
    <source>
        <dbReference type="PROSITE" id="PS50178"/>
    </source>
</evidence>
<dbReference type="SUPFAM" id="SSF57903">
    <property type="entry name" value="FYVE/PHD zinc finger"/>
    <property type="match status" value="1"/>
</dbReference>
<feature type="compositionally biased region" description="Low complexity" evidence="5">
    <location>
        <begin position="405"/>
        <end position="414"/>
    </location>
</feature>
<accession>A0A6G0WBA2</accession>
<evidence type="ECO:0000256" key="5">
    <source>
        <dbReference type="SAM" id="MobiDB-lite"/>
    </source>
</evidence>
<dbReference type="Proteomes" id="UP000481153">
    <property type="component" value="Unassembled WGS sequence"/>
</dbReference>
<keyword evidence="3" id="KW-0862">Zinc</keyword>
<reference evidence="7 8" key="1">
    <citation type="submission" date="2019-07" db="EMBL/GenBank/DDBJ databases">
        <title>Genomics analysis of Aphanomyces spp. identifies a new class of oomycete effector associated with host adaptation.</title>
        <authorList>
            <person name="Gaulin E."/>
        </authorList>
    </citation>
    <scope>NUCLEOTIDE SEQUENCE [LARGE SCALE GENOMIC DNA]</scope>
    <source>
        <strain evidence="7 8">ATCC 201684</strain>
    </source>
</reference>
<dbReference type="InterPro" id="IPR017455">
    <property type="entry name" value="Znf_FYVE-rel"/>
</dbReference>
<dbReference type="PROSITE" id="PS50178">
    <property type="entry name" value="ZF_FYVE"/>
    <property type="match status" value="1"/>
</dbReference>
<organism evidence="7 8">
    <name type="scientific">Aphanomyces euteiches</name>
    <dbReference type="NCBI Taxonomy" id="100861"/>
    <lineage>
        <taxon>Eukaryota</taxon>
        <taxon>Sar</taxon>
        <taxon>Stramenopiles</taxon>
        <taxon>Oomycota</taxon>
        <taxon>Saprolegniomycetes</taxon>
        <taxon>Saprolegniales</taxon>
        <taxon>Verrucalvaceae</taxon>
        <taxon>Aphanomyces</taxon>
    </lineage>
</organism>
<dbReference type="InterPro" id="IPR052727">
    <property type="entry name" value="Rab4/Rab5_effector"/>
</dbReference>
<dbReference type="InterPro" id="IPR013083">
    <property type="entry name" value="Znf_RING/FYVE/PHD"/>
</dbReference>
<evidence type="ECO:0000256" key="4">
    <source>
        <dbReference type="PROSITE-ProRule" id="PRU00091"/>
    </source>
</evidence>
<dbReference type="Gene3D" id="3.30.40.10">
    <property type="entry name" value="Zinc/RING finger domain, C3HC4 (zinc finger)"/>
    <property type="match status" value="1"/>
</dbReference>
<evidence type="ECO:0000256" key="1">
    <source>
        <dbReference type="ARBA" id="ARBA00022723"/>
    </source>
</evidence>
<dbReference type="CDD" id="cd00065">
    <property type="entry name" value="FYVE_like_SF"/>
    <property type="match status" value="1"/>
</dbReference>
<dbReference type="Gene3D" id="3.30.530.20">
    <property type="match status" value="1"/>
</dbReference>
<dbReference type="SMART" id="SM00064">
    <property type="entry name" value="FYVE"/>
    <property type="match status" value="1"/>
</dbReference>
<keyword evidence="2 4" id="KW-0863">Zinc-finger</keyword>
<dbReference type="InterPro" id="IPR023393">
    <property type="entry name" value="START-like_dom_sf"/>
</dbReference>
<comment type="caution">
    <text evidence="7">The sequence shown here is derived from an EMBL/GenBank/DDBJ whole genome shotgun (WGS) entry which is preliminary data.</text>
</comment>
<protein>
    <recommendedName>
        <fullName evidence="6">FYVE-type domain-containing protein</fullName>
    </recommendedName>
</protein>